<dbReference type="Pfam" id="PF02902">
    <property type="entry name" value="Peptidase_C48"/>
    <property type="match status" value="1"/>
</dbReference>
<evidence type="ECO:0000313" key="8">
    <source>
        <dbReference type="EMBL" id="KAK9767121.1"/>
    </source>
</evidence>
<dbReference type="InterPro" id="IPR051947">
    <property type="entry name" value="Sentrin-specific_protease"/>
</dbReference>
<gene>
    <name evidence="8" type="ORF">K7432_003313</name>
</gene>
<evidence type="ECO:0000256" key="4">
    <source>
        <dbReference type="ARBA" id="ARBA00022786"/>
    </source>
</evidence>
<dbReference type="SUPFAM" id="SSF54001">
    <property type="entry name" value="Cysteine proteinases"/>
    <property type="match status" value="1"/>
</dbReference>
<comment type="caution">
    <text evidence="8">The sequence shown here is derived from an EMBL/GenBank/DDBJ whole genome shotgun (WGS) entry which is preliminary data.</text>
</comment>
<dbReference type="InterPro" id="IPR003653">
    <property type="entry name" value="Peptidase_C48_C"/>
</dbReference>
<dbReference type="EMBL" id="JASJQH010000100">
    <property type="protein sequence ID" value="KAK9767121.1"/>
    <property type="molecule type" value="Genomic_DNA"/>
</dbReference>
<feature type="region of interest" description="Disordered" evidence="6">
    <location>
        <begin position="470"/>
        <end position="497"/>
    </location>
</feature>
<evidence type="ECO:0000256" key="6">
    <source>
        <dbReference type="SAM" id="MobiDB-lite"/>
    </source>
</evidence>
<keyword evidence="2" id="KW-0597">Phosphoprotein</keyword>
<dbReference type="InterPro" id="IPR038765">
    <property type="entry name" value="Papain-like_cys_pep_sf"/>
</dbReference>
<keyword evidence="3" id="KW-0645">Protease</keyword>
<evidence type="ECO:0000313" key="9">
    <source>
        <dbReference type="Proteomes" id="UP001479436"/>
    </source>
</evidence>
<comment type="similarity">
    <text evidence="1">Belongs to the peptidase C48 family.</text>
</comment>
<evidence type="ECO:0000256" key="1">
    <source>
        <dbReference type="ARBA" id="ARBA00005234"/>
    </source>
</evidence>
<feature type="region of interest" description="Disordered" evidence="6">
    <location>
        <begin position="167"/>
        <end position="211"/>
    </location>
</feature>
<proteinExistence type="inferred from homology"/>
<feature type="region of interest" description="Disordered" evidence="6">
    <location>
        <begin position="24"/>
        <end position="57"/>
    </location>
</feature>
<dbReference type="Gene3D" id="3.30.310.130">
    <property type="entry name" value="Ubiquitin-related"/>
    <property type="match status" value="1"/>
</dbReference>
<feature type="compositionally biased region" description="Polar residues" evidence="6">
    <location>
        <begin position="32"/>
        <end position="51"/>
    </location>
</feature>
<evidence type="ECO:0000259" key="7">
    <source>
        <dbReference type="PROSITE" id="PS50600"/>
    </source>
</evidence>
<feature type="compositionally biased region" description="Polar residues" evidence="6">
    <location>
        <begin position="474"/>
        <end position="484"/>
    </location>
</feature>
<evidence type="ECO:0000256" key="5">
    <source>
        <dbReference type="ARBA" id="ARBA00022801"/>
    </source>
</evidence>
<feature type="region of interest" description="Disordered" evidence="6">
    <location>
        <begin position="266"/>
        <end position="288"/>
    </location>
</feature>
<organism evidence="8 9">
    <name type="scientific">Basidiobolus ranarum</name>
    <dbReference type="NCBI Taxonomy" id="34480"/>
    <lineage>
        <taxon>Eukaryota</taxon>
        <taxon>Fungi</taxon>
        <taxon>Fungi incertae sedis</taxon>
        <taxon>Zoopagomycota</taxon>
        <taxon>Entomophthoromycotina</taxon>
        <taxon>Basidiobolomycetes</taxon>
        <taxon>Basidiobolales</taxon>
        <taxon>Basidiobolaceae</taxon>
        <taxon>Basidiobolus</taxon>
    </lineage>
</organism>
<protein>
    <recommendedName>
        <fullName evidence="7">Ubiquitin-like protease family profile domain-containing protein</fullName>
    </recommendedName>
</protein>
<keyword evidence="5" id="KW-0378">Hydrolase</keyword>
<evidence type="ECO:0000256" key="3">
    <source>
        <dbReference type="ARBA" id="ARBA00022670"/>
    </source>
</evidence>
<name>A0ABR2X058_9FUNG</name>
<dbReference type="PANTHER" id="PTHR46896">
    <property type="entry name" value="SENTRIN-SPECIFIC PROTEASE"/>
    <property type="match status" value="1"/>
</dbReference>
<dbReference type="Gene3D" id="1.10.418.20">
    <property type="match status" value="1"/>
</dbReference>
<reference evidence="8 9" key="1">
    <citation type="submission" date="2023-04" db="EMBL/GenBank/DDBJ databases">
        <title>Genome of Basidiobolus ranarum AG-B5.</title>
        <authorList>
            <person name="Stajich J.E."/>
            <person name="Carter-House D."/>
            <person name="Gryganskyi A."/>
        </authorList>
    </citation>
    <scope>NUCLEOTIDE SEQUENCE [LARGE SCALE GENOMIC DNA]</scope>
    <source>
        <strain evidence="8 9">AG-B5</strain>
    </source>
</reference>
<dbReference type="PANTHER" id="PTHR46896:SF3">
    <property type="entry name" value="FI06413P-RELATED"/>
    <property type="match status" value="1"/>
</dbReference>
<keyword evidence="4" id="KW-0833">Ubl conjugation pathway</keyword>
<feature type="domain" description="Ubiquitin-like protease family profile" evidence="7">
    <location>
        <begin position="519"/>
        <end position="741"/>
    </location>
</feature>
<keyword evidence="9" id="KW-1185">Reference proteome</keyword>
<sequence length="795" mass="91796">MHPQSFIKQKELDPGKLIEQALHDRTIPPSRFYQSPTRASSSTHFSTFDSPTRTKRKLSTKLLRQERDKITSRDSFDKCKKQTLQSGLENAQEGLNRSKRPRIERDLSAFEHKPLNLVEILDNERDSKPLLVSPPKKLYRKELSFQNSHVSPTKQIQKPQSISLIEKEKKPSTPTNKRNHSCVWVSDEEEPEHEDLGKSEKPILIGTPDDVPGDNHSLTTSKGKISVQPSFQIVATPEDQHKIKDPFGTPVLKSSEASIVIGTPEDQDCSVEPRQHSPVRDSMSPELFTTPSKLKSRETDASVKYIPCAQRPMMGLECLLIGCKHYNGVTERILLSYSQDSIQLYHGCDQLAIIPTARITSVKYYNQTHPYLVVLKTNRRLKNEKFAEYYNPDDLTPKKTQIQCFFKHPPDKLIECLEKTLRFSCEPLSKLEWDKLCNESSPDYTSTKYKGKDLHLYHYFGNIDISKSARGNEESTGNRNSLLQRSPAKTPRSHSRKTILKNKQSLELFVYPFNRVNALAVTSDDVSRLSEGEFLNDTLVEFYMRYIQNDLSKKNPTLADRVHFFNPFFYHRLTHKDSSSNAYERVKKWTSKIDLFEKDYIFVPINENLHWYLALICFPALLLNDTHLDQPETRPKTDDVYECNDEVTVIDVHLIEDSAPQSIDEDMKADNSKSPWIIIFDSLNSRHENVFEVLNTYLYHEAKEKKNIKIREKAKGIYAKVPCQTNHCDCGVYLLQYVETFLSDSKKYLNFAVDQMEDTTAWFTRQDIGGKREQIRNLIYKLSEEYTNIQGTSKA</sequence>
<dbReference type="PROSITE" id="PS50600">
    <property type="entry name" value="ULP_PROTEASE"/>
    <property type="match status" value="1"/>
</dbReference>
<accession>A0ABR2X058</accession>
<dbReference type="Proteomes" id="UP001479436">
    <property type="component" value="Unassembled WGS sequence"/>
</dbReference>
<evidence type="ECO:0000256" key="2">
    <source>
        <dbReference type="ARBA" id="ARBA00022553"/>
    </source>
</evidence>